<dbReference type="Proteomes" id="UP000243338">
    <property type="component" value="Unassembled WGS sequence"/>
</dbReference>
<dbReference type="GO" id="GO:0016757">
    <property type="term" value="F:glycosyltransferase activity"/>
    <property type="evidence" value="ECO:0007669"/>
    <property type="project" value="UniProtKB-KW"/>
</dbReference>
<evidence type="ECO:0000259" key="3">
    <source>
        <dbReference type="Pfam" id="PF00156"/>
    </source>
</evidence>
<dbReference type="InterPro" id="IPR029057">
    <property type="entry name" value="PRTase-like"/>
</dbReference>
<dbReference type="EMBL" id="FOHQ01000003">
    <property type="protein sequence ID" value="SES85316.1"/>
    <property type="molecule type" value="Genomic_DNA"/>
</dbReference>
<evidence type="ECO:0000313" key="5">
    <source>
        <dbReference type="Proteomes" id="UP000243338"/>
    </source>
</evidence>
<dbReference type="Gene3D" id="3.40.50.2020">
    <property type="match status" value="1"/>
</dbReference>
<dbReference type="PANTHER" id="PTHR43363:SF3">
    <property type="entry name" value="XANTHINE-GUANINE PHOSPHORIBOSYLTRANSFERASE"/>
    <property type="match status" value="1"/>
</dbReference>
<keyword evidence="5" id="KW-1185">Reference proteome</keyword>
<dbReference type="PANTHER" id="PTHR43363">
    <property type="entry name" value="HYPOXANTHINE PHOSPHORIBOSYLTRANSFERASE"/>
    <property type="match status" value="1"/>
</dbReference>
<evidence type="ECO:0000256" key="1">
    <source>
        <dbReference type="ARBA" id="ARBA00022676"/>
    </source>
</evidence>
<dbReference type="RefSeq" id="WP_244625147.1">
    <property type="nucleotide sequence ID" value="NZ_CAAGSJ010000005.1"/>
</dbReference>
<keyword evidence="2" id="KW-0808">Transferase</keyword>
<dbReference type="CDD" id="cd06223">
    <property type="entry name" value="PRTases_typeI"/>
    <property type="match status" value="1"/>
</dbReference>
<dbReference type="STRING" id="1353158.SAMN04488587_1277"/>
<evidence type="ECO:0000313" key="4">
    <source>
        <dbReference type="EMBL" id="SES85316.1"/>
    </source>
</evidence>
<sequence length="274" mass="31738">MLEDILDEKMVLTINECMAETKYKNQYSKHFYRMRNDSILMATANKYPPVDRNAFKCDLIGFREVHSLSKTLSQKIKDSGYVPDIIIAIGRGGYVPARLVCDFLLFDDLTTIKIEHYKRAADIQETAKLKFPLSVDIHGKKIFVVDDVTDTGKTLSLAVEYLERLKPAEIKTAVLQHKTCSDFVPDYYAEKIIKWRWIIYPWAAYEDLTGFTENIIADKTLTPKQICNEFDACYSITIKRSDLTEILKDLNERGRIECIDDKRNILWRKANVSK</sequence>
<dbReference type="AlphaFoldDB" id="A0A1H9ZU63"/>
<evidence type="ECO:0000256" key="2">
    <source>
        <dbReference type="ARBA" id="ARBA00022679"/>
    </source>
</evidence>
<dbReference type="InterPro" id="IPR000836">
    <property type="entry name" value="PRTase_dom"/>
</dbReference>
<name>A0A1H9ZU63_9EURY</name>
<proteinExistence type="predicted"/>
<gene>
    <name evidence="4" type="ORF">SAMN04488587_1277</name>
</gene>
<keyword evidence="1" id="KW-0328">Glycosyltransferase</keyword>
<protein>
    <recommendedName>
        <fullName evidence="3">Phosphoribosyltransferase domain-containing protein</fullName>
    </recommendedName>
</protein>
<dbReference type="Pfam" id="PF00156">
    <property type="entry name" value="Pribosyltran"/>
    <property type="match status" value="1"/>
</dbReference>
<organism evidence="4 5">
    <name type="scientific">Methanococcoides vulcani</name>
    <dbReference type="NCBI Taxonomy" id="1353158"/>
    <lineage>
        <taxon>Archaea</taxon>
        <taxon>Methanobacteriati</taxon>
        <taxon>Methanobacteriota</taxon>
        <taxon>Stenosarchaea group</taxon>
        <taxon>Methanomicrobia</taxon>
        <taxon>Methanosarcinales</taxon>
        <taxon>Methanosarcinaceae</taxon>
        <taxon>Methanococcoides</taxon>
    </lineage>
</organism>
<dbReference type="SUPFAM" id="SSF53271">
    <property type="entry name" value="PRTase-like"/>
    <property type="match status" value="1"/>
</dbReference>
<accession>A0A1H9ZU63</accession>
<feature type="domain" description="Phosphoribosyltransferase" evidence="3">
    <location>
        <begin position="70"/>
        <end position="199"/>
    </location>
</feature>
<reference evidence="5" key="1">
    <citation type="submission" date="2016-10" db="EMBL/GenBank/DDBJ databases">
        <authorList>
            <person name="Varghese N."/>
            <person name="Submissions S."/>
        </authorList>
    </citation>
    <scope>NUCLEOTIDE SEQUENCE [LARGE SCALE GENOMIC DNA]</scope>
    <source>
        <strain evidence="5">SLH 33</strain>
    </source>
</reference>